<evidence type="ECO:0000256" key="1">
    <source>
        <dbReference type="SAM" id="MobiDB-lite"/>
    </source>
</evidence>
<evidence type="ECO:0000313" key="2">
    <source>
        <dbReference type="EMBL" id="MBA8926795.1"/>
    </source>
</evidence>
<reference evidence="2 3" key="1">
    <citation type="submission" date="2020-08" db="EMBL/GenBank/DDBJ databases">
        <title>Genomic Encyclopedia of Archaeal and Bacterial Type Strains, Phase II (KMG-II): from individual species to whole genera.</title>
        <authorList>
            <person name="Goeker M."/>
        </authorList>
    </citation>
    <scope>NUCLEOTIDE SEQUENCE [LARGE SCALE GENOMIC DNA]</scope>
    <source>
        <strain evidence="2 3">DSM 43850</strain>
    </source>
</reference>
<name>A0ABR6BIT0_9PSEU</name>
<evidence type="ECO:0000313" key="3">
    <source>
        <dbReference type="Proteomes" id="UP000517916"/>
    </source>
</evidence>
<comment type="caution">
    <text evidence="2">The sequence shown here is derived from an EMBL/GenBank/DDBJ whole genome shotgun (WGS) entry which is preliminary data.</text>
</comment>
<feature type="compositionally biased region" description="Low complexity" evidence="1">
    <location>
        <begin position="141"/>
        <end position="155"/>
    </location>
</feature>
<organism evidence="2 3">
    <name type="scientific">Kutzneria viridogrisea</name>
    <dbReference type="NCBI Taxonomy" id="47990"/>
    <lineage>
        <taxon>Bacteria</taxon>
        <taxon>Bacillati</taxon>
        <taxon>Actinomycetota</taxon>
        <taxon>Actinomycetes</taxon>
        <taxon>Pseudonocardiales</taxon>
        <taxon>Pseudonocardiaceae</taxon>
        <taxon>Kutzneria</taxon>
    </lineage>
</organism>
<sequence length="250" mass="27308">MAQRVPPLAVVARTHGLSEAALLQLEYADVDGCWCRGPTRACRGPMRRAWESSSEYSSTAPQCSGGGETLCWQAWYLPVIGQPERRHPEPCVCRSAVRSKIISRAGGHGRPAALARAVVRTLWVGARWHHWPLDPCLPHQSASTRSPRSRITTPRMGRGETERGQSPTRPRLAATSGCYHLMRTLSGHGLADSVGANPDRRSSAGVTDEPTSTQPEKRHQDLSIPVCTLILPSPCLCYRGSRTQWSSSAV</sequence>
<keyword evidence="3" id="KW-1185">Reference proteome</keyword>
<gene>
    <name evidence="2" type="ORF">BC739_004001</name>
</gene>
<proteinExistence type="predicted"/>
<dbReference type="Proteomes" id="UP000517916">
    <property type="component" value="Unassembled WGS sequence"/>
</dbReference>
<protein>
    <submittedName>
        <fullName evidence="2">Uncharacterized protein</fullName>
    </submittedName>
</protein>
<dbReference type="EMBL" id="JACJID010000003">
    <property type="protein sequence ID" value="MBA8926795.1"/>
    <property type="molecule type" value="Genomic_DNA"/>
</dbReference>
<accession>A0ABR6BIT0</accession>
<feature type="region of interest" description="Disordered" evidence="1">
    <location>
        <begin position="139"/>
        <end position="172"/>
    </location>
</feature>
<feature type="region of interest" description="Disordered" evidence="1">
    <location>
        <begin position="189"/>
        <end position="220"/>
    </location>
</feature>